<name>A0A177NMP4_9GAMM</name>
<evidence type="ECO:0000259" key="14">
    <source>
        <dbReference type="Pfam" id="PF02096"/>
    </source>
</evidence>
<dbReference type="InterPro" id="IPR019998">
    <property type="entry name" value="Membr_insert_YidC"/>
</dbReference>
<dbReference type="Pfam" id="PF02096">
    <property type="entry name" value="60KD_IMP"/>
    <property type="match status" value="1"/>
</dbReference>
<evidence type="ECO:0000256" key="11">
    <source>
        <dbReference type="ARBA" id="ARBA00033245"/>
    </source>
</evidence>
<dbReference type="CDD" id="cd19961">
    <property type="entry name" value="EcYidC-like_peri"/>
    <property type="match status" value="1"/>
</dbReference>
<feature type="transmembrane region" description="Helical" evidence="13">
    <location>
        <begin position="447"/>
        <end position="470"/>
    </location>
</feature>
<evidence type="ECO:0000256" key="3">
    <source>
        <dbReference type="ARBA" id="ARBA00015325"/>
    </source>
</evidence>
<gene>
    <name evidence="13" type="primary">yidC</name>
    <name evidence="16" type="ORF">A1507_07295</name>
</gene>
<dbReference type="HAMAP" id="MF_01810">
    <property type="entry name" value="YidC_type1"/>
    <property type="match status" value="1"/>
</dbReference>
<evidence type="ECO:0000256" key="13">
    <source>
        <dbReference type="HAMAP-Rule" id="MF_01810"/>
    </source>
</evidence>
<evidence type="ECO:0000256" key="7">
    <source>
        <dbReference type="ARBA" id="ARBA00022927"/>
    </source>
</evidence>
<sequence length="576" mass="64905">MDNIRFVLVMAMLMISYMLWESWQIDYGPKPQAIISDKPVIAGDATPATAGQAAEAGQNAANPAVVQAPADKVIKVKTDVFALEIDIQGGTLRNLDLLKYPHEKVNTVVDKAYALIGMTPPEKNLNPIRLFDSNPESLYLAQSGLIANANSAPAPDHRSVFSAEQHEYQLAEGQDELRIPLTWTNDQGLTVTKTYTFKRGNYAIGLEQKVSNRTAQDWSGKQYNQLLRTLYSDKSNNSFIRTFSGGVVYTEKDKFQKIKFEDMADDKYDVKAKDNVHSKGGWSGIIQHYFAAAWIPPADQDAQFYTNDLKDTRYQVGSLSPDLTVPANGEASFSSQLFAGPKIQPIMEALAPGLELTVDYSWLTPIAKGIYWLLNQIYGFVGNWGVAILGVTFVIKALFFKLSKASFQSMAKMRKIQPRLKDLQERYADDRQKFNTEMMAMYKKEKVNPLGGCLPILVQIPVFISLYWVLIETVEVRQADFALWIQDLSAQDPFYLLPILYGITMKIQQSLNPAPIDPLQAQVMKMFPIVFTVFFLFFPSGLVLYWICNNSLSIIQQWYITKHVLEEDAHKHSVVP</sequence>
<comment type="caution">
    <text evidence="13">Lacks conserved residue(s) required for the propagation of feature annotation.</text>
</comment>
<keyword evidence="4 13" id="KW-0813">Transport</keyword>
<keyword evidence="5 13" id="KW-1003">Cell membrane</keyword>
<evidence type="ECO:0000256" key="2">
    <source>
        <dbReference type="ARBA" id="ARBA00010527"/>
    </source>
</evidence>
<dbReference type="PANTHER" id="PTHR12428:SF65">
    <property type="entry name" value="CYTOCHROME C OXIDASE ASSEMBLY PROTEIN COX18, MITOCHONDRIAL"/>
    <property type="match status" value="1"/>
</dbReference>
<evidence type="ECO:0000313" key="16">
    <source>
        <dbReference type="EMBL" id="OAI19358.1"/>
    </source>
</evidence>
<dbReference type="NCBIfam" id="TIGR03592">
    <property type="entry name" value="yidC_oxa1_cterm"/>
    <property type="match status" value="1"/>
</dbReference>
<evidence type="ECO:0000256" key="4">
    <source>
        <dbReference type="ARBA" id="ARBA00022448"/>
    </source>
</evidence>
<dbReference type="EMBL" id="LUUJ01000049">
    <property type="protein sequence ID" value="OAI19358.1"/>
    <property type="molecule type" value="Genomic_DNA"/>
</dbReference>
<comment type="function">
    <text evidence="13">Required for the insertion and/or proper folding and/or complex formation of integral membrane proteins into the membrane. Involved in integration of membrane proteins that insert both dependently and independently of the Sec translocase complex, as well as at least some lipoproteins. Aids folding of multispanning membrane proteins.</text>
</comment>
<dbReference type="AlphaFoldDB" id="A0A177NMP4"/>
<dbReference type="CDD" id="cd20070">
    <property type="entry name" value="5TM_YidC_Alb3"/>
    <property type="match status" value="1"/>
</dbReference>
<keyword evidence="8 13" id="KW-1133">Transmembrane helix</keyword>
<dbReference type="InterPro" id="IPR047196">
    <property type="entry name" value="YidC_ALB_C"/>
</dbReference>
<dbReference type="InterPro" id="IPR001708">
    <property type="entry name" value="YidC/ALB3/OXA1/COX18"/>
</dbReference>
<evidence type="ECO:0000256" key="10">
    <source>
        <dbReference type="ARBA" id="ARBA00023186"/>
    </source>
</evidence>
<accession>A0A177NMP4</accession>
<evidence type="ECO:0000256" key="1">
    <source>
        <dbReference type="ARBA" id="ARBA00004429"/>
    </source>
</evidence>
<dbReference type="PANTHER" id="PTHR12428">
    <property type="entry name" value="OXA1"/>
    <property type="match status" value="1"/>
</dbReference>
<protein>
    <recommendedName>
        <fullName evidence="3 13">Membrane protein insertase YidC</fullName>
    </recommendedName>
    <alternativeName>
        <fullName evidence="12 13">Foldase YidC</fullName>
    </alternativeName>
    <alternativeName>
        <fullName evidence="11 13">Membrane integrase YidC</fullName>
    </alternativeName>
    <alternativeName>
        <fullName evidence="13">Membrane protein YidC</fullName>
    </alternativeName>
</protein>
<evidence type="ECO:0000313" key="17">
    <source>
        <dbReference type="Proteomes" id="UP000077857"/>
    </source>
</evidence>
<keyword evidence="7 13" id="KW-0653">Protein transport</keyword>
<evidence type="ECO:0000256" key="6">
    <source>
        <dbReference type="ARBA" id="ARBA00022692"/>
    </source>
</evidence>
<keyword evidence="9 13" id="KW-0472">Membrane</keyword>
<dbReference type="Pfam" id="PF14849">
    <property type="entry name" value="YidC_periplas"/>
    <property type="match status" value="1"/>
</dbReference>
<dbReference type="GO" id="GO:0015031">
    <property type="term" value="P:protein transport"/>
    <property type="evidence" value="ECO:0007669"/>
    <property type="project" value="UniProtKB-KW"/>
</dbReference>
<dbReference type="GO" id="GO:0005886">
    <property type="term" value="C:plasma membrane"/>
    <property type="evidence" value="ECO:0007669"/>
    <property type="project" value="UniProtKB-SubCell"/>
</dbReference>
<comment type="subcellular location">
    <subcellularLocation>
        <location evidence="1">Cell inner membrane</location>
        <topology evidence="1">Multi-pass membrane protein</topology>
    </subcellularLocation>
    <subcellularLocation>
        <location evidence="13">Cell membrane</location>
        <topology evidence="13">Multi-pass membrane protein</topology>
    </subcellularLocation>
</comment>
<dbReference type="Gene3D" id="2.70.98.90">
    <property type="match status" value="1"/>
</dbReference>
<dbReference type="GO" id="GO:0032977">
    <property type="term" value="F:membrane insertase activity"/>
    <property type="evidence" value="ECO:0007669"/>
    <property type="project" value="InterPro"/>
</dbReference>
<dbReference type="Proteomes" id="UP000077857">
    <property type="component" value="Unassembled WGS sequence"/>
</dbReference>
<keyword evidence="6 13" id="KW-0812">Transmembrane</keyword>
<evidence type="ECO:0000259" key="15">
    <source>
        <dbReference type="Pfam" id="PF14849"/>
    </source>
</evidence>
<dbReference type="RefSeq" id="WP_064039551.1">
    <property type="nucleotide sequence ID" value="NZ_LUUJ01000049.1"/>
</dbReference>
<dbReference type="PRINTS" id="PR00701">
    <property type="entry name" value="60KDINNERMP"/>
</dbReference>
<dbReference type="InterPro" id="IPR028055">
    <property type="entry name" value="YidC/Oxa/ALB_C"/>
</dbReference>
<proteinExistence type="inferred from homology"/>
<feature type="transmembrane region" description="Helical" evidence="13">
    <location>
        <begin position="377"/>
        <end position="400"/>
    </location>
</feature>
<dbReference type="NCBIfam" id="NF002353">
    <property type="entry name" value="PRK01318.1-4"/>
    <property type="match status" value="1"/>
</dbReference>
<comment type="caution">
    <text evidence="16">The sequence shown here is derived from an EMBL/GenBank/DDBJ whole genome shotgun (WGS) entry which is preliminary data.</text>
</comment>
<feature type="domain" description="Membrane insertase YidC/Oxa/ALB C-terminal" evidence="14">
    <location>
        <begin position="384"/>
        <end position="562"/>
    </location>
</feature>
<evidence type="ECO:0000256" key="12">
    <source>
        <dbReference type="ARBA" id="ARBA00033342"/>
    </source>
</evidence>
<evidence type="ECO:0000256" key="8">
    <source>
        <dbReference type="ARBA" id="ARBA00022989"/>
    </source>
</evidence>
<reference evidence="16 17" key="1">
    <citation type="submission" date="2016-03" db="EMBL/GenBank/DDBJ databases">
        <authorList>
            <person name="Ploux O."/>
        </authorList>
    </citation>
    <scope>NUCLEOTIDE SEQUENCE [LARGE SCALE GENOMIC DNA]</scope>
    <source>
        <strain evidence="16 17">R-45378</strain>
    </source>
</reference>
<evidence type="ECO:0000256" key="5">
    <source>
        <dbReference type="ARBA" id="ARBA00022475"/>
    </source>
</evidence>
<keyword evidence="10 13" id="KW-0143">Chaperone</keyword>
<dbReference type="GO" id="GO:0051205">
    <property type="term" value="P:protein insertion into membrane"/>
    <property type="evidence" value="ECO:0007669"/>
    <property type="project" value="TreeGrafter"/>
</dbReference>
<dbReference type="PRINTS" id="PR01900">
    <property type="entry name" value="YIDCPROTEIN"/>
</dbReference>
<organism evidence="16 17">
    <name type="scientific">Methylomonas koyamae</name>
    <dbReference type="NCBI Taxonomy" id="702114"/>
    <lineage>
        <taxon>Bacteria</taxon>
        <taxon>Pseudomonadati</taxon>
        <taxon>Pseudomonadota</taxon>
        <taxon>Gammaproteobacteria</taxon>
        <taxon>Methylococcales</taxon>
        <taxon>Methylococcaceae</taxon>
        <taxon>Methylomonas</taxon>
    </lineage>
</organism>
<feature type="domain" description="Membrane insertase YidC N-terminal" evidence="15">
    <location>
        <begin position="74"/>
        <end position="373"/>
    </location>
</feature>
<comment type="subunit">
    <text evidence="13">Interacts with the Sec translocase complex via SecD. Specifically interacts with transmembrane segments of nascent integral membrane proteins during membrane integration.</text>
</comment>
<dbReference type="OrthoDB" id="9780552at2"/>
<evidence type="ECO:0000256" key="9">
    <source>
        <dbReference type="ARBA" id="ARBA00023136"/>
    </source>
</evidence>
<feature type="transmembrane region" description="Helical" evidence="13">
    <location>
        <begin position="526"/>
        <end position="548"/>
    </location>
</feature>
<dbReference type="InterPro" id="IPR038221">
    <property type="entry name" value="YidC_periplasmic_sf"/>
</dbReference>
<dbReference type="InterPro" id="IPR028053">
    <property type="entry name" value="Membr_insert_YidC_N"/>
</dbReference>
<dbReference type="NCBIfam" id="TIGR03593">
    <property type="entry name" value="yidC_nterm"/>
    <property type="match status" value="2"/>
</dbReference>
<dbReference type="NCBIfam" id="NF002352">
    <property type="entry name" value="PRK01318.1-3"/>
    <property type="match status" value="1"/>
</dbReference>
<comment type="similarity">
    <text evidence="2 13">Belongs to the OXA1/ALB3/YidC family. Type 1 subfamily.</text>
</comment>